<feature type="domain" description="Vitamin K epoxide reductase" evidence="11">
    <location>
        <begin position="12"/>
        <end position="153"/>
    </location>
</feature>
<comment type="caution">
    <text evidence="12">The sequence shown here is derived from an EMBL/GenBank/DDBJ whole genome shotgun (WGS) entry which is preliminary data.</text>
</comment>
<evidence type="ECO:0000256" key="8">
    <source>
        <dbReference type="ARBA" id="ARBA00023157"/>
    </source>
</evidence>
<dbReference type="GO" id="GO:0048038">
    <property type="term" value="F:quinone binding"/>
    <property type="evidence" value="ECO:0007669"/>
    <property type="project" value="UniProtKB-KW"/>
</dbReference>
<feature type="transmembrane region" description="Helical" evidence="10">
    <location>
        <begin position="127"/>
        <end position="147"/>
    </location>
</feature>
<protein>
    <recommendedName>
        <fullName evidence="11">Vitamin K epoxide reductase domain-containing protein</fullName>
    </recommendedName>
</protein>
<evidence type="ECO:0000256" key="9">
    <source>
        <dbReference type="ARBA" id="ARBA00023284"/>
    </source>
</evidence>
<evidence type="ECO:0000256" key="10">
    <source>
        <dbReference type="SAM" id="Phobius"/>
    </source>
</evidence>
<dbReference type="InterPro" id="IPR038354">
    <property type="entry name" value="VKOR_sf"/>
</dbReference>
<keyword evidence="5 10" id="KW-1133">Transmembrane helix</keyword>
<evidence type="ECO:0000256" key="7">
    <source>
        <dbReference type="ARBA" id="ARBA00023136"/>
    </source>
</evidence>
<proteinExistence type="inferred from homology"/>
<dbReference type="InterPro" id="IPR012932">
    <property type="entry name" value="VKOR"/>
</dbReference>
<organism evidence="12">
    <name type="scientific">freshwater metagenome</name>
    <dbReference type="NCBI Taxonomy" id="449393"/>
    <lineage>
        <taxon>unclassified sequences</taxon>
        <taxon>metagenomes</taxon>
        <taxon>ecological metagenomes</taxon>
    </lineage>
</organism>
<dbReference type="GO" id="GO:0016491">
    <property type="term" value="F:oxidoreductase activity"/>
    <property type="evidence" value="ECO:0007669"/>
    <property type="project" value="UniProtKB-KW"/>
</dbReference>
<feature type="transmembrane region" description="Helical" evidence="10">
    <location>
        <begin position="168"/>
        <end position="192"/>
    </location>
</feature>
<dbReference type="EMBL" id="JNSL01000011">
    <property type="protein sequence ID" value="KGA21213.1"/>
    <property type="molecule type" value="Genomic_DNA"/>
</dbReference>
<feature type="transmembrane region" description="Helical" evidence="10">
    <location>
        <begin position="76"/>
        <end position="94"/>
    </location>
</feature>
<keyword evidence="7 10" id="KW-0472">Membrane</keyword>
<accession>A0A094SR54</accession>
<keyword evidence="9" id="KW-0676">Redox-active center</keyword>
<keyword evidence="3 10" id="KW-0812">Transmembrane</keyword>
<dbReference type="Pfam" id="PF07884">
    <property type="entry name" value="VKOR"/>
    <property type="match status" value="1"/>
</dbReference>
<reference evidence="12" key="1">
    <citation type="submission" date="2014-06" db="EMBL/GenBank/DDBJ databases">
        <title>Key roles for freshwater Actinobacteria revealed by deep metagenomic sequencing.</title>
        <authorList>
            <person name="Ghai R."/>
            <person name="Mizuno C.M."/>
            <person name="Picazo A."/>
            <person name="Camacho A."/>
            <person name="Rodriguez-Valera F."/>
        </authorList>
    </citation>
    <scope>NUCLEOTIDE SEQUENCE</scope>
</reference>
<evidence type="ECO:0000256" key="6">
    <source>
        <dbReference type="ARBA" id="ARBA00023002"/>
    </source>
</evidence>
<evidence type="ECO:0000256" key="3">
    <source>
        <dbReference type="ARBA" id="ARBA00022692"/>
    </source>
</evidence>
<evidence type="ECO:0000256" key="5">
    <source>
        <dbReference type="ARBA" id="ARBA00022989"/>
    </source>
</evidence>
<evidence type="ECO:0000256" key="4">
    <source>
        <dbReference type="ARBA" id="ARBA00022719"/>
    </source>
</evidence>
<dbReference type="InterPro" id="IPR041714">
    <property type="entry name" value="VKOR_Actinobacteria"/>
</dbReference>
<evidence type="ECO:0000313" key="12">
    <source>
        <dbReference type="EMBL" id="KGA21213.1"/>
    </source>
</evidence>
<dbReference type="CDD" id="cd12922">
    <property type="entry name" value="VKOR_5"/>
    <property type="match status" value="1"/>
</dbReference>
<gene>
    <name evidence="12" type="ORF">GM51_3150</name>
</gene>
<keyword evidence="4" id="KW-0874">Quinone</keyword>
<evidence type="ECO:0000259" key="11">
    <source>
        <dbReference type="SMART" id="SM00756"/>
    </source>
</evidence>
<evidence type="ECO:0000256" key="1">
    <source>
        <dbReference type="ARBA" id="ARBA00004141"/>
    </source>
</evidence>
<dbReference type="AlphaFoldDB" id="A0A094SR54"/>
<feature type="transmembrane region" description="Helical" evidence="10">
    <location>
        <begin position="16"/>
        <end position="35"/>
    </location>
</feature>
<sequence>MKTEQEINSGSYRQTAWILAVGGIIGIFASIELIIQKIAVLSDPDFVPNCDINPILSCGSVISTEQASLFGFPNPVLGVIGFTIVIMFGALLFTGVEMPRLMWLGLNFGALAGMVFVIWLVSQSLYAIGALCPWCMVVWAVTIPIFWQVTTDNLASNRLSLGKGLSEIIVTLKWILIAGSYLIIMALIFVRWQDFWLK</sequence>
<comment type="subcellular location">
    <subcellularLocation>
        <location evidence="1">Membrane</location>
        <topology evidence="1">Multi-pass membrane protein</topology>
    </subcellularLocation>
</comment>
<name>A0A094SR54_9ZZZZ</name>
<keyword evidence="6" id="KW-0560">Oxidoreductase</keyword>
<keyword evidence="8" id="KW-1015">Disulfide bond</keyword>
<dbReference type="SMART" id="SM00756">
    <property type="entry name" value="VKc"/>
    <property type="match status" value="1"/>
</dbReference>
<evidence type="ECO:0000256" key="2">
    <source>
        <dbReference type="ARBA" id="ARBA00006214"/>
    </source>
</evidence>
<dbReference type="GO" id="GO:0016020">
    <property type="term" value="C:membrane"/>
    <property type="evidence" value="ECO:0007669"/>
    <property type="project" value="UniProtKB-SubCell"/>
</dbReference>
<comment type="similarity">
    <text evidence="2">Belongs to the VKOR family.</text>
</comment>
<dbReference type="Gene3D" id="1.20.1440.130">
    <property type="entry name" value="VKOR domain"/>
    <property type="match status" value="1"/>
</dbReference>
<feature type="transmembrane region" description="Helical" evidence="10">
    <location>
        <begin position="101"/>
        <end position="121"/>
    </location>
</feature>